<proteinExistence type="predicted"/>
<name>W4VCB4_9FIRM</name>
<keyword evidence="3" id="KW-1185">Reference proteome</keyword>
<dbReference type="InterPro" id="IPR002881">
    <property type="entry name" value="DUF58"/>
</dbReference>
<dbReference type="PANTHER" id="PTHR34351:SF2">
    <property type="entry name" value="DUF58 DOMAIN-CONTAINING PROTEIN"/>
    <property type="match status" value="1"/>
</dbReference>
<dbReference type="STRING" id="1294263.JCM21531_4486"/>
<evidence type="ECO:0000259" key="1">
    <source>
        <dbReference type="Pfam" id="PF01882"/>
    </source>
</evidence>
<organism evidence="2 3">
    <name type="scientific">Acetivibrio straminisolvens JCM 21531</name>
    <dbReference type="NCBI Taxonomy" id="1294263"/>
    <lineage>
        <taxon>Bacteria</taxon>
        <taxon>Bacillati</taxon>
        <taxon>Bacillota</taxon>
        <taxon>Clostridia</taxon>
        <taxon>Eubacteriales</taxon>
        <taxon>Oscillospiraceae</taxon>
        <taxon>Acetivibrio</taxon>
    </lineage>
</organism>
<comment type="caution">
    <text evidence="2">The sequence shown here is derived from an EMBL/GenBank/DDBJ whole genome shotgun (WGS) entry which is preliminary data.</text>
</comment>
<dbReference type="Proteomes" id="UP000019109">
    <property type="component" value="Unassembled WGS sequence"/>
</dbReference>
<dbReference type="RefSeq" id="WP_054847157.1">
    <property type="nucleotide sequence ID" value="NZ_BAVR01000098.1"/>
</dbReference>
<evidence type="ECO:0000313" key="3">
    <source>
        <dbReference type="Proteomes" id="UP000019109"/>
    </source>
</evidence>
<dbReference type="PANTHER" id="PTHR34351">
    <property type="entry name" value="SLR1927 PROTEIN-RELATED"/>
    <property type="match status" value="1"/>
</dbReference>
<protein>
    <recommendedName>
        <fullName evidence="1">DUF58 domain-containing protein</fullName>
    </recommendedName>
</protein>
<evidence type="ECO:0000313" key="2">
    <source>
        <dbReference type="EMBL" id="GAE90841.1"/>
    </source>
</evidence>
<sequence length="372" mass="42441">MLGIHWFIIVTVIVLYIQRKVYIKYGLHNIEYERYFSDETAFVGDEIHMVECISNKKLLPVPWLRLESRIDPGLKFQSQEDLDIKYGEYHKSFFSMGSYKKITRRHRIKCAKRGFYSLNSAVITCGDVLGMEETCKDIELSANLLVYPEIIRVEEIPFPVHNWLGEIAVRRWIVEDPFMISGVRDYNCGDPLNQINWNATARSGEIMVHKLEHTSSPSLMIYLNVDDSENVLGYVVNRDIIEKGITYAASIAHYALSKGIETGFGSNGYTVEHPKQVVRVAPGVGSEQLKLLLEVMARMVVAQSKAFSTFVEEDIFSGVTNRDYLFITCHVDEDIMSKIARLKSMGNSVEIIRLSPESSRDKDVDSYGKQVV</sequence>
<dbReference type="Pfam" id="PF01882">
    <property type="entry name" value="DUF58"/>
    <property type="match status" value="1"/>
</dbReference>
<accession>W4VCB4</accession>
<dbReference type="AlphaFoldDB" id="W4VCB4"/>
<dbReference type="EMBL" id="BAVR01000098">
    <property type="protein sequence ID" value="GAE90841.1"/>
    <property type="molecule type" value="Genomic_DNA"/>
</dbReference>
<feature type="domain" description="DUF58" evidence="1">
    <location>
        <begin position="183"/>
        <end position="267"/>
    </location>
</feature>
<reference evidence="2" key="1">
    <citation type="journal article" date="2014" name="Genome Announc.">
        <title>Draft Genome Sequence of Clostridium straminisolvens Strain JCM 21531T, Isolated from a Cellulose-Degrading Bacterial Community.</title>
        <authorList>
            <person name="Yuki M."/>
            <person name="Oshima K."/>
            <person name="Suda W."/>
            <person name="Sakamoto M."/>
            <person name="Kitamura K."/>
            <person name="Iida T."/>
            <person name="Hattori M."/>
            <person name="Ohkuma M."/>
        </authorList>
    </citation>
    <scope>NUCLEOTIDE SEQUENCE [LARGE SCALE GENOMIC DNA]</scope>
    <source>
        <strain evidence="2">JCM 21531</strain>
    </source>
</reference>
<gene>
    <name evidence="2" type="ORF">JCM21531_4486</name>
</gene>